<dbReference type="Proteomes" id="UP001303608">
    <property type="component" value="Chromosome"/>
</dbReference>
<reference evidence="1" key="1">
    <citation type="submission" date="2023-10" db="EMBL/GenBank/DDBJ databases">
        <title>The genome sequence of Streptomyces violaceoruber CGMCC 4.1801.</title>
        <authorList>
            <person name="Mo P."/>
        </authorList>
    </citation>
    <scope>NUCLEOTIDE SEQUENCE</scope>
    <source>
        <strain evidence="1">CGMCC 4.1801</strain>
    </source>
</reference>
<dbReference type="EMBL" id="CP137734">
    <property type="protein sequence ID" value="WOY99284.1"/>
    <property type="molecule type" value="Genomic_DNA"/>
</dbReference>
<organism evidence="1 2">
    <name type="scientific">Streptomyces violaceoruber</name>
    <dbReference type="NCBI Taxonomy" id="1935"/>
    <lineage>
        <taxon>Bacteria</taxon>
        <taxon>Bacillati</taxon>
        <taxon>Actinomycetota</taxon>
        <taxon>Actinomycetes</taxon>
        <taxon>Kitasatosporales</taxon>
        <taxon>Streptomycetaceae</taxon>
        <taxon>Streptomyces</taxon>
        <taxon>Streptomyces violaceoruber group</taxon>
    </lineage>
</organism>
<evidence type="ECO:0000313" key="2">
    <source>
        <dbReference type="Proteomes" id="UP001303608"/>
    </source>
</evidence>
<protein>
    <submittedName>
        <fullName evidence="1">Uncharacterized protein</fullName>
    </submittedName>
</protein>
<keyword evidence="2" id="KW-1185">Reference proteome</keyword>
<evidence type="ECO:0000313" key="1">
    <source>
        <dbReference type="EMBL" id="WOY99284.1"/>
    </source>
</evidence>
<accession>A0ACD4WP10</accession>
<gene>
    <name evidence="1" type="ORF">R2E43_18210</name>
</gene>
<proteinExistence type="predicted"/>
<sequence>MTDQQGEFEKLKDFVTRVDLRGIVAQECHAVRHSGTAPERAAVSLNTAFSSRPGAVDYRFTLECQAFDKSEEPVADLSVVLLTSYVFKGDEVNESVYEAFGANVAVMTAYPYLRQHIHDLAGRVGLVNFTLGLLKQPNKAQGFSIVATGTP</sequence>
<name>A0ACD4WP10_STRVN</name>